<keyword evidence="1" id="KW-0732">Signal</keyword>
<protein>
    <submittedName>
        <fullName evidence="2">Uncharacterized protein</fullName>
    </submittedName>
</protein>
<reference evidence="2 3" key="1">
    <citation type="submission" date="2020-04" db="EMBL/GenBank/DDBJ databases">
        <title>Perkinsus chesapeaki whole genome sequence.</title>
        <authorList>
            <person name="Bogema D.R."/>
        </authorList>
    </citation>
    <scope>NUCLEOTIDE SEQUENCE [LARGE SCALE GENOMIC DNA]</scope>
    <source>
        <strain evidence="2">ATCC PRA-425</strain>
    </source>
</reference>
<organism evidence="2 3">
    <name type="scientific">Perkinsus chesapeaki</name>
    <name type="common">Clam parasite</name>
    <name type="synonym">Perkinsus andrewsi</name>
    <dbReference type="NCBI Taxonomy" id="330153"/>
    <lineage>
        <taxon>Eukaryota</taxon>
        <taxon>Sar</taxon>
        <taxon>Alveolata</taxon>
        <taxon>Perkinsozoa</taxon>
        <taxon>Perkinsea</taxon>
        <taxon>Perkinsida</taxon>
        <taxon>Perkinsidae</taxon>
        <taxon>Perkinsus</taxon>
    </lineage>
</organism>
<sequence length="267" mass="30943">MFHRLICSFILLAVTAHALSAPSKNEKKGPFTDDDWVAGIKKSNAAMSEDEAQAYLEKNKAKMTEIEEQFPAYTVEKIINQVDAEERNEKMRKELRKDDPSVELPESLEELRHRLVAERRKFNDHLADKNRKKVWAEDVELSPRWQEHREASQKRLDNLMKRRAEPLHVKQQKLEQRDQNMQNAAKMAKMKSEAEERVKSYITGLDKGKRSEAVMQSKGMNAERLAKIKKDAEERVKKTLENSVSIDNGSSACNVNVGQIEMHMERR</sequence>
<name>A0A7J6MZ54_PERCH</name>
<evidence type="ECO:0000313" key="2">
    <source>
        <dbReference type="EMBL" id="KAF4676909.1"/>
    </source>
</evidence>
<dbReference type="AlphaFoldDB" id="A0A7J6MZ54"/>
<evidence type="ECO:0000313" key="3">
    <source>
        <dbReference type="Proteomes" id="UP000591131"/>
    </source>
</evidence>
<gene>
    <name evidence="2" type="ORF">FOL47_004388</name>
</gene>
<keyword evidence="3" id="KW-1185">Reference proteome</keyword>
<feature type="chain" id="PRO_5029676973" evidence="1">
    <location>
        <begin position="19"/>
        <end position="267"/>
    </location>
</feature>
<feature type="signal peptide" evidence="1">
    <location>
        <begin position="1"/>
        <end position="18"/>
    </location>
</feature>
<accession>A0A7J6MZ54</accession>
<comment type="caution">
    <text evidence="2">The sequence shown here is derived from an EMBL/GenBank/DDBJ whole genome shotgun (WGS) entry which is preliminary data.</text>
</comment>
<proteinExistence type="predicted"/>
<dbReference type="Proteomes" id="UP000591131">
    <property type="component" value="Unassembled WGS sequence"/>
</dbReference>
<evidence type="ECO:0000256" key="1">
    <source>
        <dbReference type="SAM" id="SignalP"/>
    </source>
</evidence>
<dbReference type="EMBL" id="JAAPAO010000025">
    <property type="protein sequence ID" value="KAF4676909.1"/>
    <property type="molecule type" value="Genomic_DNA"/>
</dbReference>